<dbReference type="PROSITE" id="PS50113">
    <property type="entry name" value="PAC"/>
    <property type="match status" value="3"/>
</dbReference>
<name>A0A8J7SM96_9PROT</name>
<evidence type="ECO:0000259" key="4">
    <source>
        <dbReference type="PROSITE" id="PS50113"/>
    </source>
</evidence>
<keyword evidence="1" id="KW-0807">Transducer</keyword>
<dbReference type="GO" id="GO:0016020">
    <property type="term" value="C:membrane"/>
    <property type="evidence" value="ECO:0007669"/>
    <property type="project" value="InterPro"/>
</dbReference>
<dbReference type="SUPFAM" id="SSF58104">
    <property type="entry name" value="Methyl-accepting chemotaxis protein (MCP) signaling domain"/>
    <property type="match status" value="1"/>
</dbReference>
<keyword evidence="6" id="KW-1185">Reference proteome</keyword>
<dbReference type="CDD" id="cd00130">
    <property type="entry name" value="PAS"/>
    <property type="match status" value="3"/>
</dbReference>
<evidence type="ECO:0000259" key="3">
    <source>
        <dbReference type="PROSITE" id="PS50112"/>
    </source>
</evidence>
<dbReference type="PANTHER" id="PTHR24422:SF10">
    <property type="entry name" value="CHEMOTAXIS PROTEIN METHYLTRANSFERASE 2"/>
    <property type="match status" value="1"/>
</dbReference>
<dbReference type="InterPro" id="IPR013655">
    <property type="entry name" value="PAS_fold_3"/>
</dbReference>
<dbReference type="PROSITE" id="PS50111">
    <property type="entry name" value="CHEMOTAXIS_TRANSDUC_2"/>
    <property type="match status" value="1"/>
</dbReference>
<gene>
    <name evidence="5" type="ORF">KAJ83_07210</name>
</gene>
<dbReference type="SUPFAM" id="SSF55785">
    <property type="entry name" value="PYP-like sensor domain (PAS domain)"/>
    <property type="match status" value="3"/>
</dbReference>
<dbReference type="GO" id="GO:0007165">
    <property type="term" value="P:signal transduction"/>
    <property type="evidence" value="ECO:0007669"/>
    <property type="project" value="UniProtKB-KW"/>
</dbReference>
<dbReference type="InterPro" id="IPR004089">
    <property type="entry name" value="MCPsignal_dom"/>
</dbReference>
<dbReference type="PANTHER" id="PTHR24422">
    <property type="entry name" value="CHEMOTAXIS PROTEIN METHYLTRANSFERASE"/>
    <property type="match status" value="1"/>
</dbReference>
<dbReference type="RefSeq" id="WP_210681384.1">
    <property type="nucleotide sequence ID" value="NZ_JAGMWN010000003.1"/>
</dbReference>
<accession>A0A8J7SM96</accession>
<feature type="domain" description="PAS" evidence="3">
    <location>
        <begin position="33"/>
        <end position="75"/>
    </location>
</feature>
<dbReference type="AlphaFoldDB" id="A0A8J7SM96"/>
<dbReference type="Pfam" id="PF08448">
    <property type="entry name" value="PAS_4"/>
    <property type="match status" value="1"/>
</dbReference>
<sequence length="564" mass="62456">MNGLFGGTKRDNQDEHVAELEARLTAIGRSQAIIEFEPDGTILDANPSFLELMGYRLEEIQGRHHRMFVDPEEQESADYADFWSRLARGETQARIFKRLAKSGAEVWIQASYNPVLDADGHTVRVMKLATDITEQTRREADRAGQIAAISRSQAVIEFEPNGTIITANENFLKTMGYDLGEIRGKHHSLFVDEATRRSNDYKAFWAALSRGDYHAGEFRRVGKGGREIWIQASYNPIFDAAGRLYKVVKYASDVTERKRRDADFAGQIDAISKSQAVIQFELDGTIIDANENFLAATGYRLDEVKGQHHRIFMEPAQAGTADYRAFWESLGRGEFHSGEFKRIGKDGNPIWIVATYNPIRDMSGNPVKVVKYATDVTDQVRARRRISELLDSMAAGSDELSQSVLEITQSMSQSKQTTSKAFTLVVDADKSAHTLAEAAEAMTSVVDMIDRITYQINLLALNATIESARAGAAGKGFTVVATEVKNLASQAKEATEKIMAHVGGMRSASDNVVSSLADIRRAMDAVHDYVNSTTHAVEEQSTVCNDMARNMQSVAYEASNLSAH</sequence>
<dbReference type="Gene3D" id="3.30.450.20">
    <property type="entry name" value="PAS domain"/>
    <property type="match status" value="3"/>
</dbReference>
<dbReference type="InterPro" id="IPR013656">
    <property type="entry name" value="PAS_4"/>
</dbReference>
<evidence type="ECO:0000256" key="1">
    <source>
        <dbReference type="PROSITE-ProRule" id="PRU00284"/>
    </source>
</evidence>
<evidence type="ECO:0000313" key="6">
    <source>
        <dbReference type="Proteomes" id="UP000672602"/>
    </source>
</evidence>
<feature type="domain" description="PAC" evidence="4">
    <location>
        <begin position="336"/>
        <end position="388"/>
    </location>
</feature>
<dbReference type="InterPro" id="IPR050903">
    <property type="entry name" value="Bact_Chemotaxis_MeTrfase"/>
</dbReference>
<dbReference type="PROSITE" id="PS50112">
    <property type="entry name" value="PAS"/>
    <property type="match status" value="1"/>
</dbReference>
<dbReference type="NCBIfam" id="TIGR00229">
    <property type="entry name" value="sensory_box"/>
    <property type="match status" value="3"/>
</dbReference>
<dbReference type="SMART" id="SM00086">
    <property type="entry name" value="PAC"/>
    <property type="match status" value="3"/>
</dbReference>
<dbReference type="Proteomes" id="UP000672602">
    <property type="component" value="Unassembled WGS sequence"/>
</dbReference>
<dbReference type="SMART" id="SM00091">
    <property type="entry name" value="PAS"/>
    <property type="match status" value="3"/>
</dbReference>
<feature type="domain" description="Methyl-accepting transducer" evidence="2">
    <location>
        <begin position="371"/>
        <end position="564"/>
    </location>
</feature>
<dbReference type="InterPro" id="IPR000014">
    <property type="entry name" value="PAS"/>
</dbReference>
<dbReference type="InterPro" id="IPR001610">
    <property type="entry name" value="PAC"/>
</dbReference>
<dbReference type="Gene3D" id="1.10.287.950">
    <property type="entry name" value="Methyl-accepting chemotaxis protein"/>
    <property type="match status" value="1"/>
</dbReference>
<evidence type="ECO:0000259" key="2">
    <source>
        <dbReference type="PROSITE" id="PS50111"/>
    </source>
</evidence>
<dbReference type="SMART" id="SM00283">
    <property type="entry name" value="MA"/>
    <property type="match status" value="1"/>
</dbReference>
<dbReference type="InterPro" id="IPR035965">
    <property type="entry name" value="PAS-like_dom_sf"/>
</dbReference>
<dbReference type="Pfam" id="PF00015">
    <property type="entry name" value="MCPsignal"/>
    <property type="match status" value="1"/>
</dbReference>
<dbReference type="Pfam" id="PF08447">
    <property type="entry name" value="PAS_3"/>
    <property type="match status" value="2"/>
</dbReference>
<feature type="domain" description="PAC" evidence="4">
    <location>
        <begin position="89"/>
        <end position="144"/>
    </location>
</feature>
<evidence type="ECO:0000313" key="5">
    <source>
        <dbReference type="EMBL" id="MBP5856791.1"/>
    </source>
</evidence>
<comment type="caution">
    <text evidence="5">The sequence shown here is derived from an EMBL/GenBank/DDBJ whole genome shotgun (WGS) entry which is preliminary data.</text>
</comment>
<organism evidence="5 6">
    <name type="scientific">Marivibrio halodurans</name>
    <dbReference type="NCBI Taxonomy" id="2039722"/>
    <lineage>
        <taxon>Bacteria</taxon>
        <taxon>Pseudomonadati</taxon>
        <taxon>Pseudomonadota</taxon>
        <taxon>Alphaproteobacteria</taxon>
        <taxon>Rhodospirillales</taxon>
        <taxon>Rhodospirillaceae</taxon>
        <taxon>Marivibrio</taxon>
    </lineage>
</organism>
<feature type="domain" description="PAC" evidence="4">
    <location>
        <begin position="214"/>
        <end position="266"/>
    </location>
</feature>
<dbReference type="EMBL" id="JAGMWN010000003">
    <property type="protein sequence ID" value="MBP5856791.1"/>
    <property type="molecule type" value="Genomic_DNA"/>
</dbReference>
<proteinExistence type="predicted"/>
<reference evidence="5" key="1">
    <citation type="submission" date="2021-04" db="EMBL/GenBank/DDBJ databases">
        <authorList>
            <person name="Zhang D.-C."/>
        </authorList>
    </citation>
    <scope>NUCLEOTIDE SEQUENCE</scope>
    <source>
        <strain evidence="5">CGMCC 1.15697</strain>
    </source>
</reference>
<dbReference type="InterPro" id="IPR000700">
    <property type="entry name" value="PAS-assoc_C"/>
</dbReference>
<protein>
    <submittedName>
        <fullName evidence="5">PAS domain-containing methyl-accepting chemotaxis protein</fullName>
    </submittedName>
</protein>